<feature type="chain" id="PRO_5040158498" evidence="1">
    <location>
        <begin position="19"/>
        <end position="102"/>
    </location>
</feature>
<sequence>MLACGVLASLAFLSVTLASPTPNTADGITWSVSGPKEAVKALGAPGEALQALGKAMQANPGNTADQPAVQVREEAHEPATEADQPAIEVRETADDLLMYYNA</sequence>
<organism evidence="2 3">
    <name type="scientific">Colletotrichum siamense</name>
    <name type="common">Anthracnose fungus</name>
    <dbReference type="NCBI Taxonomy" id="690259"/>
    <lineage>
        <taxon>Eukaryota</taxon>
        <taxon>Fungi</taxon>
        <taxon>Dikarya</taxon>
        <taxon>Ascomycota</taxon>
        <taxon>Pezizomycotina</taxon>
        <taxon>Sordariomycetes</taxon>
        <taxon>Hypocreomycetidae</taxon>
        <taxon>Glomerellales</taxon>
        <taxon>Glomerellaceae</taxon>
        <taxon>Colletotrichum</taxon>
        <taxon>Colletotrichum gloeosporioides species complex</taxon>
    </lineage>
</organism>
<dbReference type="EMBL" id="QPMT01000015">
    <property type="protein sequence ID" value="KAF4859761.1"/>
    <property type="molecule type" value="Genomic_DNA"/>
</dbReference>
<evidence type="ECO:0000313" key="3">
    <source>
        <dbReference type="Proteomes" id="UP000711996"/>
    </source>
</evidence>
<gene>
    <name evidence="2" type="ORF">CGCSCA2_v005968</name>
</gene>
<dbReference type="OrthoDB" id="4829237at2759"/>
<evidence type="ECO:0000313" key="2">
    <source>
        <dbReference type="EMBL" id="KAF4859761.1"/>
    </source>
</evidence>
<evidence type="ECO:0000256" key="1">
    <source>
        <dbReference type="SAM" id="SignalP"/>
    </source>
</evidence>
<accession>A0A9P5EU93</accession>
<reference evidence="2" key="1">
    <citation type="submission" date="2019-06" db="EMBL/GenBank/DDBJ databases">
        <authorList>
            <person name="Gan P."/>
            <person name="Shirasu K."/>
        </authorList>
    </citation>
    <scope>NUCLEOTIDE SEQUENCE [LARGE SCALE GENOMIC DNA]</scope>
    <source>
        <strain evidence="2">CAD2</strain>
    </source>
</reference>
<protein>
    <submittedName>
        <fullName evidence="2">Uncharacterized protein</fullName>
    </submittedName>
</protein>
<proteinExistence type="predicted"/>
<dbReference type="Proteomes" id="UP000711996">
    <property type="component" value="Unassembled WGS sequence"/>
</dbReference>
<feature type="signal peptide" evidence="1">
    <location>
        <begin position="1"/>
        <end position="18"/>
    </location>
</feature>
<dbReference type="AlphaFoldDB" id="A0A9P5EU93"/>
<keyword evidence="1" id="KW-0732">Signal</keyword>
<comment type="caution">
    <text evidence="2">The sequence shown here is derived from an EMBL/GenBank/DDBJ whole genome shotgun (WGS) entry which is preliminary data.</text>
</comment>
<keyword evidence="3" id="KW-1185">Reference proteome</keyword>
<name>A0A9P5EU93_COLSI</name>